<dbReference type="Pfam" id="PF25917">
    <property type="entry name" value="BSH_RND"/>
    <property type="match status" value="1"/>
</dbReference>
<dbReference type="Gene3D" id="2.40.50.100">
    <property type="match status" value="1"/>
</dbReference>
<dbReference type="InterPro" id="IPR058625">
    <property type="entry name" value="MdtA-like_BSH"/>
</dbReference>
<dbReference type="RefSeq" id="WP_018576279.1">
    <property type="nucleotide sequence ID" value="NZ_KB892384.1"/>
</dbReference>
<dbReference type="InterPro" id="IPR050739">
    <property type="entry name" value="MFP"/>
</dbReference>
<feature type="domain" description="p-hydroxybenzoic acid efflux pump subunit AaeA-like beta-barrel" evidence="9">
    <location>
        <begin position="247"/>
        <end position="340"/>
    </location>
</feature>
<dbReference type="STRING" id="1122169.Lsha_0255"/>
<comment type="caution">
    <text evidence="10">The sequence shown here is derived from an EMBL/GenBank/DDBJ whole genome shotgun (WGS) entry which is preliminary data.</text>
</comment>
<keyword evidence="3 7" id="KW-0812">Transmembrane</keyword>
<dbReference type="PATRIC" id="fig|1122169.6.peg.282"/>
<dbReference type="SUPFAM" id="SSF111369">
    <property type="entry name" value="HlyD-like secretion proteins"/>
    <property type="match status" value="1"/>
</dbReference>
<evidence type="ECO:0000256" key="7">
    <source>
        <dbReference type="SAM" id="Phobius"/>
    </source>
</evidence>
<keyword evidence="4 7" id="KW-1133">Transmembrane helix</keyword>
<comment type="similarity">
    <text evidence="2">Belongs to the membrane fusion protein (MFP) (TC 8.A.1) family.</text>
</comment>
<dbReference type="Pfam" id="PF25963">
    <property type="entry name" value="Beta-barrel_AAEA"/>
    <property type="match status" value="1"/>
</dbReference>
<dbReference type="InterPro" id="IPR058634">
    <property type="entry name" value="AaeA-lik-b-barrel"/>
</dbReference>
<keyword evidence="5 7" id="KW-0472">Membrane</keyword>
<evidence type="ECO:0000259" key="9">
    <source>
        <dbReference type="Pfam" id="PF25963"/>
    </source>
</evidence>
<feature type="domain" description="Multidrug resistance protein MdtA-like barrel-sandwich hybrid" evidence="8">
    <location>
        <begin position="60"/>
        <end position="239"/>
    </location>
</feature>
<dbReference type="Gene3D" id="2.40.30.170">
    <property type="match status" value="1"/>
</dbReference>
<dbReference type="Proteomes" id="UP000054600">
    <property type="component" value="Unassembled WGS sequence"/>
</dbReference>
<evidence type="ECO:0000256" key="1">
    <source>
        <dbReference type="ARBA" id="ARBA00004167"/>
    </source>
</evidence>
<comment type="subcellular location">
    <subcellularLocation>
        <location evidence="1">Membrane</location>
        <topology evidence="1">Single-pass membrane protein</topology>
    </subcellularLocation>
</comment>
<evidence type="ECO:0000256" key="6">
    <source>
        <dbReference type="SAM" id="Coils"/>
    </source>
</evidence>
<evidence type="ECO:0000313" key="10">
    <source>
        <dbReference type="EMBL" id="KTD65438.1"/>
    </source>
</evidence>
<evidence type="ECO:0000313" key="11">
    <source>
        <dbReference type="Proteomes" id="UP000054600"/>
    </source>
</evidence>
<dbReference type="PANTHER" id="PTHR30386:SF26">
    <property type="entry name" value="TRANSPORT PROTEIN COMB"/>
    <property type="match status" value="1"/>
</dbReference>
<reference evidence="10 11" key="1">
    <citation type="submission" date="2015-11" db="EMBL/GenBank/DDBJ databases">
        <title>Genomic analysis of 38 Legionella species identifies large and diverse effector repertoires.</title>
        <authorList>
            <person name="Burstein D."/>
            <person name="Amaro F."/>
            <person name="Zusman T."/>
            <person name="Lifshitz Z."/>
            <person name="Cohen O."/>
            <person name="Gilbert J.A."/>
            <person name="Pupko T."/>
            <person name="Shuman H.A."/>
            <person name="Segal G."/>
        </authorList>
    </citation>
    <scope>NUCLEOTIDE SEQUENCE [LARGE SCALE GENOMIC DNA]</scope>
    <source>
        <strain evidence="10 11">ATCC 49655</strain>
    </source>
</reference>
<gene>
    <name evidence="10" type="ORF">Lsha_0255</name>
</gene>
<evidence type="ECO:0000256" key="5">
    <source>
        <dbReference type="ARBA" id="ARBA00023136"/>
    </source>
</evidence>
<dbReference type="eggNOG" id="COG1566">
    <property type="taxonomic scope" value="Bacteria"/>
</dbReference>
<dbReference type="PANTHER" id="PTHR30386">
    <property type="entry name" value="MEMBRANE FUSION SUBUNIT OF EMRAB-TOLC MULTIDRUG EFFLUX PUMP"/>
    <property type="match status" value="1"/>
</dbReference>
<feature type="coiled-coil region" evidence="6">
    <location>
        <begin position="159"/>
        <end position="193"/>
    </location>
</feature>
<sequence>MDMMNQKDSWVSLFNVSAIKSFKYWPQVTVVLLFALGYGAYRYFAYYDTRSTDAYVSANVINMAAIVSGPVTKLYVRENQQVKKGEKLIEIDPRPYDYALQQAKAKLNIAKLNYENDKLTIIKAEQRLKQNQIQLSLSQDHYARYQKLQSQGDMAKITLINLADKMKEQEAAIAEAEQELKIAQTNLDDNEILAAQAELDQANYLMNHTTLVAPEDGYITNFNLRVGQYIKTGEGLFALIETNRWWVVTRYRETAIRLIKPGDKAKIMIDMYPGKVFHGHVKSIGWGINRVQSGSVAPSTLEYMEATEDWIRIAQRFPVRIYIDDLTDEFPMRIGASATTITYR</sequence>
<evidence type="ECO:0000256" key="4">
    <source>
        <dbReference type="ARBA" id="ARBA00022989"/>
    </source>
</evidence>
<dbReference type="GO" id="GO:0016020">
    <property type="term" value="C:membrane"/>
    <property type="evidence" value="ECO:0007669"/>
    <property type="project" value="UniProtKB-SubCell"/>
</dbReference>
<keyword evidence="11" id="KW-1185">Reference proteome</keyword>
<name>A0A0W0Z951_9GAMM</name>
<dbReference type="EMBL" id="LNYW01000011">
    <property type="protein sequence ID" value="KTD65438.1"/>
    <property type="molecule type" value="Genomic_DNA"/>
</dbReference>
<evidence type="ECO:0000256" key="2">
    <source>
        <dbReference type="ARBA" id="ARBA00009477"/>
    </source>
</evidence>
<evidence type="ECO:0000259" key="8">
    <source>
        <dbReference type="Pfam" id="PF25917"/>
    </source>
</evidence>
<keyword evidence="6" id="KW-0175">Coiled coil</keyword>
<evidence type="ECO:0000256" key="3">
    <source>
        <dbReference type="ARBA" id="ARBA00022692"/>
    </source>
</evidence>
<organism evidence="10 11">
    <name type="scientific">Legionella shakespearei DSM 23087</name>
    <dbReference type="NCBI Taxonomy" id="1122169"/>
    <lineage>
        <taxon>Bacteria</taxon>
        <taxon>Pseudomonadati</taxon>
        <taxon>Pseudomonadota</taxon>
        <taxon>Gammaproteobacteria</taxon>
        <taxon>Legionellales</taxon>
        <taxon>Legionellaceae</taxon>
        <taxon>Legionella</taxon>
    </lineage>
</organism>
<accession>A0A0W0Z951</accession>
<feature type="transmembrane region" description="Helical" evidence="7">
    <location>
        <begin position="24"/>
        <end position="44"/>
    </location>
</feature>
<dbReference type="Gene3D" id="1.10.287.470">
    <property type="entry name" value="Helix hairpin bin"/>
    <property type="match status" value="1"/>
</dbReference>
<protein>
    <submittedName>
        <fullName evidence="10">Hemolysin D</fullName>
    </submittedName>
</protein>
<dbReference type="AlphaFoldDB" id="A0A0W0Z951"/>
<proteinExistence type="inferred from homology"/>